<dbReference type="PANTHER" id="PTHR43479:SF11">
    <property type="entry name" value="ACREF_ENVCD OPERON REPRESSOR-RELATED"/>
    <property type="match status" value="1"/>
</dbReference>
<sequence length="192" mass="22249">MANEQTRLKILQVSIELFYEKGYDAVGVQEIADKCELTKPALYYHFKNKSGILEGIMQQYIDPVVVKLREVVNSSNTFEDSLHNFAYCYVSEGCENLHLYLMLMTMQYSPPMSEFNNVFIRHCTEINNIVKSIFINARGLLGNMNGRENQFATTFLGMIGFHMYEYHSEKEPKMNKSAVDMIIHQFLHGIYS</sequence>
<proteinExistence type="predicted"/>
<dbReference type="AlphaFoldDB" id="A0A4P8XT50"/>
<dbReference type="PRINTS" id="PR00455">
    <property type="entry name" value="HTHTETR"/>
</dbReference>
<dbReference type="Gene3D" id="1.10.357.10">
    <property type="entry name" value="Tetracycline Repressor, domain 2"/>
    <property type="match status" value="1"/>
</dbReference>
<evidence type="ECO:0000259" key="3">
    <source>
        <dbReference type="PROSITE" id="PS50977"/>
    </source>
</evidence>
<evidence type="ECO:0000313" key="5">
    <source>
        <dbReference type="Proteomes" id="UP000301475"/>
    </source>
</evidence>
<dbReference type="Proteomes" id="UP000301475">
    <property type="component" value="Chromosome"/>
</dbReference>
<organism evidence="4 5">
    <name type="scientific">Ruminococcus bovis</name>
    <dbReference type="NCBI Taxonomy" id="2564099"/>
    <lineage>
        <taxon>Bacteria</taxon>
        <taxon>Bacillati</taxon>
        <taxon>Bacillota</taxon>
        <taxon>Clostridia</taxon>
        <taxon>Eubacteriales</taxon>
        <taxon>Oscillospiraceae</taxon>
        <taxon>Ruminococcus</taxon>
    </lineage>
</organism>
<feature type="domain" description="HTH tetR-type" evidence="3">
    <location>
        <begin position="4"/>
        <end position="64"/>
    </location>
</feature>
<dbReference type="SUPFAM" id="SSF46689">
    <property type="entry name" value="Homeodomain-like"/>
    <property type="match status" value="1"/>
</dbReference>
<accession>A0A4P8XT50</accession>
<feature type="DNA-binding region" description="H-T-H motif" evidence="2">
    <location>
        <begin position="27"/>
        <end position="46"/>
    </location>
</feature>
<dbReference type="InterPro" id="IPR050624">
    <property type="entry name" value="HTH-type_Tx_Regulator"/>
</dbReference>
<evidence type="ECO:0000256" key="2">
    <source>
        <dbReference type="PROSITE-ProRule" id="PRU00335"/>
    </source>
</evidence>
<dbReference type="PANTHER" id="PTHR43479">
    <property type="entry name" value="ACREF/ENVCD OPERON REPRESSOR-RELATED"/>
    <property type="match status" value="1"/>
</dbReference>
<dbReference type="GO" id="GO:0003677">
    <property type="term" value="F:DNA binding"/>
    <property type="evidence" value="ECO:0007669"/>
    <property type="project" value="UniProtKB-UniRule"/>
</dbReference>
<reference evidence="4 5" key="1">
    <citation type="submission" date="2019-04" db="EMBL/GenBank/DDBJ databases">
        <authorList>
            <person name="Embree M."/>
            <person name="Gaffney J.R."/>
        </authorList>
    </citation>
    <scope>NUCLEOTIDE SEQUENCE [LARGE SCALE GENOMIC DNA]</scope>
    <source>
        <strain evidence="4 5">JE7A12</strain>
    </source>
</reference>
<dbReference type="InterPro" id="IPR001647">
    <property type="entry name" value="HTH_TetR"/>
</dbReference>
<dbReference type="OrthoDB" id="9785164at2"/>
<name>A0A4P8XT50_9FIRM</name>
<evidence type="ECO:0000313" key="4">
    <source>
        <dbReference type="EMBL" id="QCT05967.1"/>
    </source>
</evidence>
<keyword evidence="5" id="KW-1185">Reference proteome</keyword>
<dbReference type="RefSeq" id="WP_138156067.1">
    <property type="nucleotide sequence ID" value="NZ_CP039381.1"/>
</dbReference>
<protein>
    <submittedName>
        <fullName evidence="4">TetR/AcrR family transcriptional regulator</fullName>
    </submittedName>
</protein>
<evidence type="ECO:0000256" key="1">
    <source>
        <dbReference type="ARBA" id="ARBA00023125"/>
    </source>
</evidence>
<keyword evidence="1 2" id="KW-0238">DNA-binding</keyword>
<dbReference type="Pfam" id="PF00440">
    <property type="entry name" value="TetR_N"/>
    <property type="match status" value="1"/>
</dbReference>
<dbReference type="PROSITE" id="PS50977">
    <property type="entry name" value="HTH_TETR_2"/>
    <property type="match status" value="1"/>
</dbReference>
<dbReference type="InterPro" id="IPR009057">
    <property type="entry name" value="Homeodomain-like_sf"/>
</dbReference>
<gene>
    <name evidence="4" type="ORF">E5Z56_00665</name>
</gene>
<dbReference type="EMBL" id="CP039381">
    <property type="protein sequence ID" value="QCT05967.1"/>
    <property type="molecule type" value="Genomic_DNA"/>
</dbReference>
<dbReference type="KEGG" id="ruj:E5Z56_00665"/>